<dbReference type="OrthoDB" id="9785326at2"/>
<keyword evidence="4" id="KW-0449">Lipoprotein</keyword>
<dbReference type="GO" id="GO:0016020">
    <property type="term" value="C:membrane"/>
    <property type="evidence" value="ECO:0007669"/>
    <property type="project" value="InterPro"/>
</dbReference>
<feature type="chain" id="PRO_5012035774" evidence="3">
    <location>
        <begin position="32"/>
        <end position="265"/>
    </location>
</feature>
<feature type="signal peptide" evidence="3">
    <location>
        <begin position="1"/>
        <end position="31"/>
    </location>
</feature>
<sequence length="265" mass="28806">MPLPEPSTWPSRSLKAGLMAALLLVPSVLRAQEVQIADPIEPVNRGIFAFNTYLDGLVLRPASKAYDFVVPDVGKQGVRNVLDYLHTPVVLVNDLLQGDTDAAGNTLGRFMINTILGLGIFDVASEAGFKKHDADFGQTLGRWGAGNGIYLVLPAFGPSTLRDAGGRAVDSLVIDPIGTPFYPPGSELPWWVKLSRTATDAIDTRFRYGDTLEDLYNNSLDPYATFKTIYLQRRAAIVRGEQADATQQKSYDAIFQDDGADNGAK</sequence>
<dbReference type="InterPro" id="IPR007428">
    <property type="entry name" value="MlaA"/>
</dbReference>
<keyword evidence="2 3" id="KW-0732">Signal</keyword>
<comment type="similarity">
    <text evidence="1">Belongs to the MlaA family.</text>
</comment>
<evidence type="ECO:0000256" key="2">
    <source>
        <dbReference type="ARBA" id="ARBA00022729"/>
    </source>
</evidence>
<proteinExistence type="inferred from homology"/>
<evidence type="ECO:0000313" key="4">
    <source>
        <dbReference type="EMBL" id="SNB62184.1"/>
    </source>
</evidence>
<dbReference type="Proteomes" id="UP000197065">
    <property type="component" value="Unassembled WGS sequence"/>
</dbReference>
<protein>
    <submittedName>
        <fullName evidence="4">Phospholipid-binding lipoprotein MlaA</fullName>
    </submittedName>
</protein>
<dbReference type="PRINTS" id="PR01805">
    <property type="entry name" value="VACJLIPOPROT"/>
</dbReference>
<evidence type="ECO:0000256" key="3">
    <source>
        <dbReference type="SAM" id="SignalP"/>
    </source>
</evidence>
<dbReference type="PANTHER" id="PTHR30035">
    <property type="entry name" value="LIPOPROTEIN VACJ-RELATED"/>
    <property type="match status" value="1"/>
</dbReference>
<accession>A0A212QRN7</accession>
<organism evidence="4 5">
    <name type="scientific">Arboricoccus pini</name>
    <dbReference type="NCBI Taxonomy" id="1963835"/>
    <lineage>
        <taxon>Bacteria</taxon>
        <taxon>Pseudomonadati</taxon>
        <taxon>Pseudomonadota</taxon>
        <taxon>Alphaproteobacteria</taxon>
        <taxon>Geminicoccales</taxon>
        <taxon>Geminicoccaceae</taxon>
        <taxon>Arboricoccus</taxon>
    </lineage>
</organism>
<dbReference type="AlphaFoldDB" id="A0A212QRN7"/>
<keyword evidence="5" id="KW-1185">Reference proteome</keyword>
<dbReference type="Pfam" id="PF04333">
    <property type="entry name" value="MlaA"/>
    <property type="match status" value="1"/>
</dbReference>
<name>A0A212QRN7_9PROT</name>
<dbReference type="GO" id="GO:0120010">
    <property type="term" value="P:intermembrane phospholipid transfer"/>
    <property type="evidence" value="ECO:0007669"/>
    <property type="project" value="TreeGrafter"/>
</dbReference>
<gene>
    <name evidence="4" type="ORF">SAMN07250955_10358</name>
</gene>
<evidence type="ECO:0000313" key="5">
    <source>
        <dbReference type="Proteomes" id="UP000197065"/>
    </source>
</evidence>
<dbReference type="PANTHER" id="PTHR30035:SF3">
    <property type="entry name" value="INTERMEMBRANE PHOSPHOLIPID TRANSPORT SYSTEM LIPOPROTEIN MLAA"/>
    <property type="match status" value="1"/>
</dbReference>
<reference evidence="4 5" key="1">
    <citation type="submission" date="2017-06" db="EMBL/GenBank/DDBJ databases">
        <authorList>
            <person name="Kim H.J."/>
            <person name="Triplett B.A."/>
        </authorList>
    </citation>
    <scope>NUCLEOTIDE SEQUENCE [LARGE SCALE GENOMIC DNA]</scope>
    <source>
        <strain evidence="4 5">B29T1</strain>
    </source>
</reference>
<dbReference type="EMBL" id="FYEH01000003">
    <property type="protein sequence ID" value="SNB62184.1"/>
    <property type="molecule type" value="Genomic_DNA"/>
</dbReference>
<evidence type="ECO:0000256" key="1">
    <source>
        <dbReference type="ARBA" id="ARBA00010634"/>
    </source>
</evidence>